<proteinExistence type="predicted"/>
<evidence type="ECO:0000313" key="2">
    <source>
        <dbReference type="Proteomes" id="UP001055811"/>
    </source>
</evidence>
<evidence type="ECO:0000313" key="1">
    <source>
        <dbReference type="EMBL" id="KAI3723437.1"/>
    </source>
</evidence>
<keyword evidence="2" id="KW-1185">Reference proteome</keyword>
<reference evidence="2" key="1">
    <citation type="journal article" date="2022" name="Mol. Ecol. Resour.">
        <title>The genomes of chicory, endive, great burdock and yacon provide insights into Asteraceae palaeo-polyploidization history and plant inulin production.</title>
        <authorList>
            <person name="Fan W."/>
            <person name="Wang S."/>
            <person name="Wang H."/>
            <person name="Wang A."/>
            <person name="Jiang F."/>
            <person name="Liu H."/>
            <person name="Zhao H."/>
            <person name="Xu D."/>
            <person name="Zhang Y."/>
        </authorList>
    </citation>
    <scope>NUCLEOTIDE SEQUENCE [LARGE SCALE GENOMIC DNA]</scope>
    <source>
        <strain evidence="2">cv. Punajuju</strain>
    </source>
</reference>
<reference evidence="1 2" key="2">
    <citation type="journal article" date="2022" name="Mol. Ecol. Resour.">
        <title>The genomes of chicory, endive, great burdock and yacon provide insights into Asteraceae paleo-polyploidization history and plant inulin production.</title>
        <authorList>
            <person name="Fan W."/>
            <person name="Wang S."/>
            <person name="Wang H."/>
            <person name="Wang A."/>
            <person name="Jiang F."/>
            <person name="Liu H."/>
            <person name="Zhao H."/>
            <person name="Xu D."/>
            <person name="Zhang Y."/>
        </authorList>
    </citation>
    <scope>NUCLEOTIDE SEQUENCE [LARGE SCALE GENOMIC DNA]</scope>
    <source>
        <strain evidence="2">cv. Punajuju</strain>
        <tissue evidence="1">Leaves</tissue>
    </source>
</reference>
<name>A0ACB9BN23_CICIN</name>
<organism evidence="1 2">
    <name type="scientific">Cichorium intybus</name>
    <name type="common">Chicory</name>
    <dbReference type="NCBI Taxonomy" id="13427"/>
    <lineage>
        <taxon>Eukaryota</taxon>
        <taxon>Viridiplantae</taxon>
        <taxon>Streptophyta</taxon>
        <taxon>Embryophyta</taxon>
        <taxon>Tracheophyta</taxon>
        <taxon>Spermatophyta</taxon>
        <taxon>Magnoliopsida</taxon>
        <taxon>eudicotyledons</taxon>
        <taxon>Gunneridae</taxon>
        <taxon>Pentapetalae</taxon>
        <taxon>asterids</taxon>
        <taxon>campanulids</taxon>
        <taxon>Asterales</taxon>
        <taxon>Asteraceae</taxon>
        <taxon>Cichorioideae</taxon>
        <taxon>Cichorieae</taxon>
        <taxon>Cichoriinae</taxon>
        <taxon>Cichorium</taxon>
    </lineage>
</organism>
<dbReference type="EMBL" id="CM042014">
    <property type="protein sequence ID" value="KAI3723437.1"/>
    <property type="molecule type" value="Genomic_DNA"/>
</dbReference>
<sequence length="244" mass="27141">MAVRSQVPKFGNWENEEDVPYTAYFEKAKKNRKAKTKPYIPDPSSNNEPPIQVREEAEIKHGDSIKSEPEKPNASTTKEESRMRQEEVDLRKPSDSLPNPRRTPKQSDGSDRSFDGSTMLPYPPARSGNRGSAGSSPMWEKKVSSEGNPGPASSTPGRSRLKQVPRGDETHDDDTPIPKFGGWDERDPASAEGYTHIFNKAREDRHNGGGKSPMVSTDSVDFYGQNQRGNDNSKGCGCFPWSRK</sequence>
<comment type="caution">
    <text evidence="1">The sequence shown here is derived from an EMBL/GenBank/DDBJ whole genome shotgun (WGS) entry which is preliminary data.</text>
</comment>
<dbReference type="Proteomes" id="UP001055811">
    <property type="component" value="Linkage Group LG06"/>
</dbReference>
<accession>A0ACB9BN23</accession>
<protein>
    <submittedName>
        <fullName evidence="1">Uncharacterized protein</fullName>
    </submittedName>
</protein>
<gene>
    <name evidence="1" type="ORF">L2E82_35007</name>
</gene>